<evidence type="ECO:0000256" key="1">
    <source>
        <dbReference type="SAM" id="Phobius"/>
    </source>
</evidence>
<organism evidence="2 3">
    <name type="scientific">Actinacidiphila acididurans</name>
    <dbReference type="NCBI Taxonomy" id="2784346"/>
    <lineage>
        <taxon>Bacteria</taxon>
        <taxon>Bacillati</taxon>
        <taxon>Actinomycetota</taxon>
        <taxon>Actinomycetes</taxon>
        <taxon>Kitasatosporales</taxon>
        <taxon>Streptomycetaceae</taxon>
        <taxon>Actinacidiphila</taxon>
    </lineage>
</organism>
<keyword evidence="1" id="KW-0812">Transmembrane</keyword>
<gene>
    <name evidence="2" type="ORF">ITX44_08305</name>
</gene>
<dbReference type="EMBL" id="JADKYB010000004">
    <property type="protein sequence ID" value="MBM9504536.1"/>
    <property type="molecule type" value="Genomic_DNA"/>
</dbReference>
<evidence type="ECO:0000313" key="3">
    <source>
        <dbReference type="Proteomes" id="UP000749040"/>
    </source>
</evidence>
<keyword evidence="3" id="KW-1185">Reference proteome</keyword>
<accession>A0ABS2TPU6</accession>
<sequence>MTPSGPVLAMSQNAATVWAAAAGGIAAIIAGVIAYAAGRRTVRDQEDAQRRHWLLEQRQDAYAKFVVSMNAFQAAIEEAQDNWGAPDGHQRMELLGTPSLEMDYALARVRMLGPESMAAKGADVESRIYTLLEALASGFVSAATDSNLRAYRLAKDAFLDSFENFVSEAGRVLQI</sequence>
<comment type="caution">
    <text evidence="2">The sequence shown here is derived from an EMBL/GenBank/DDBJ whole genome shotgun (WGS) entry which is preliminary data.</text>
</comment>
<keyword evidence="1" id="KW-0472">Membrane</keyword>
<evidence type="ECO:0000313" key="2">
    <source>
        <dbReference type="EMBL" id="MBM9504536.1"/>
    </source>
</evidence>
<reference evidence="2 3" key="1">
    <citation type="submission" date="2021-01" db="EMBL/GenBank/DDBJ databases">
        <title>Streptomyces acididurans sp. nov., isolated from a peat swamp forest soil.</title>
        <authorList>
            <person name="Chantavorakit T."/>
            <person name="Duangmal K."/>
        </authorList>
    </citation>
    <scope>NUCLEOTIDE SEQUENCE [LARGE SCALE GENOMIC DNA]</scope>
    <source>
        <strain evidence="2 3">KK5PA1</strain>
    </source>
</reference>
<feature type="transmembrane region" description="Helical" evidence="1">
    <location>
        <begin position="15"/>
        <end position="37"/>
    </location>
</feature>
<protein>
    <recommendedName>
        <fullName evidence="4">Secreted protein</fullName>
    </recommendedName>
</protein>
<evidence type="ECO:0008006" key="4">
    <source>
        <dbReference type="Google" id="ProtNLM"/>
    </source>
</evidence>
<proteinExistence type="predicted"/>
<dbReference type="Proteomes" id="UP000749040">
    <property type="component" value="Unassembled WGS sequence"/>
</dbReference>
<dbReference type="RefSeq" id="WP_205356422.1">
    <property type="nucleotide sequence ID" value="NZ_JADKYB010000004.1"/>
</dbReference>
<name>A0ABS2TPU6_9ACTN</name>
<keyword evidence="1" id="KW-1133">Transmembrane helix</keyword>